<reference evidence="2 3" key="1">
    <citation type="submission" date="2018-05" db="EMBL/GenBank/DDBJ databases">
        <title>Vibrio limimaris sp. nov., isolated from marine sediment.</title>
        <authorList>
            <person name="Li C.-M."/>
        </authorList>
    </citation>
    <scope>NUCLEOTIDE SEQUENCE [LARGE SCALE GENOMIC DNA]</scope>
    <source>
        <strain evidence="2 3">E4404</strain>
    </source>
</reference>
<dbReference type="Pfam" id="PF11871">
    <property type="entry name" value="DUF3391"/>
    <property type="match status" value="1"/>
</dbReference>
<accession>A0A2U3B6Z1</accession>
<dbReference type="EMBL" id="QFWT01000008">
    <property type="protein sequence ID" value="PWI32561.1"/>
    <property type="molecule type" value="Genomic_DNA"/>
</dbReference>
<organism evidence="2 3">
    <name type="scientific">Vibrio albus</name>
    <dbReference type="NCBI Taxonomy" id="2200953"/>
    <lineage>
        <taxon>Bacteria</taxon>
        <taxon>Pseudomonadati</taxon>
        <taxon>Pseudomonadota</taxon>
        <taxon>Gammaproteobacteria</taxon>
        <taxon>Vibrionales</taxon>
        <taxon>Vibrionaceae</taxon>
        <taxon>Vibrio</taxon>
    </lineage>
</organism>
<gene>
    <name evidence="2" type="ORF">DI392_14140</name>
</gene>
<dbReference type="Pfam" id="PF13487">
    <property type="entry name" value="HD_5"/>
    <property type="match status" value="1"/>
</dbReference>
<name>A0A2U3B6Z1_9VIBR</name>
<sequence length="419" mass="47298">MSGIKIPLDRIQVGLHVKLPLKWMEHPFLFNEFKIKDAQQLNLIRNMGVKYVYVNPSKSKASILPPNASLFKPLKMEESQELDKIAKSLWEEKQKRIKKQQAYKRKIQRCENNYNNSMSQLRSILSTINSRPLDAVEGAGLLVDSMVETLLAEDNVTLHLMNNTKERDEIYSHSLNVTILSMLVAKAARMSGKEIKTLAMSALFHDMGKLKLPSSIIRKTTPLTKPEENYFKLHTQYSLEMAKTVDGFSPTVKTVVYQHHECIDGSGYPRQLTGKNIHPLAQLIAVTDQFDRLCHPQNPAETRSPHESLSFLFKAKSKQFNNNYMALLAKSVGIYPPGSIVQLSDQQIGIVISVNTNQSLSPSVLLYNPVIPSDQALIIDLAESNLKIVGMVPREKLSQEMVNYLNPSDSNLYYLDGNS</sequence>
<evidence type="ECO:0000313" key="3">
    <source>
        <dbReference type="Proteomes" id="UP000245362"/>
    </source>
</evidence>
<dbReference type="AlphaFoldDB" id="A0A2U3B6Z1"/>
<keyword evidence="3" id="KW-1185">Reference proteome</keyword>
<dbReference type="Gene3D" id="1.10.3210.10">
    <property type="entry name" value="Hypothetical protein af1432"/>
    <property type="match status" value="1"/>
</dbReference>
<feature type="domain" description="HD-GYP" evidence="1">
    <location>
        <begin position="149"/>
        <end position="344"/>
    </location>
</feature>
<dbReference type="InterPro" id="IPR037522">
    <property type="entry name" value="HD_GYP_dom"/>
</dbReference>
<dbReference type="Proteomes" id="UP000245362">
    <property type="component" value="Unassembled WGS sequence"/>
</dbReference>
<protein>
    <submittedName>
        <fullName evidence="2">HD family phosphohydrolase</fullName>
    </submittedName>
</protein>
<comment type="caution">
    <text evidence="2">The sequence shown here is derived from an EMBL/GenBank/DDBJ whole genome shotgun (WGS) entry which is preliminary data.</text>
</comment>
<dbReference type="SUPFAM" id="SSF109604">
    <property type="entry name" value="HD-domain/PDEase-like"/>
    <property type="match status" value="1"/>
</dbReference>
<dbReference type="OrthoDB" id="9764808at2"/>
<dbReference type="InterPro" id="IPR021812">
    <property type="entry name" value="DUF3391"/>
</dbReference>
<dbReference type="NCBIfam" id="TIGR00277">
    <property type="entry name" value="HDIG"/>
    <property type="match status" value="1"/>
</dbReference>
<dbReference type="PANTHER" id="PTHR43155:SF2">
    <property type="entry name" value="CYCLIC DI-GMP PHOSPHODIESTERASE PA4108"/>
    <property type="match status" value="1"/>
</dbReference>
<dbReference type="RefSeq" id="WP_109320347.1">
    <property type="nucleotide sequence ID" value="NZ_QFWT01000008.1"/>
</dbReference>
<evidence type="ECO:0000313" key="2">
    <source>
        <dbReference type="EMBL" id="PWI32561.1"/>
    </source>
</evidence>
<proteinExistence type="predicted"/>
<dbReference type="InterPro" id="IPR006675">
    <property type="entry name" value="HDIG_dom"/>
</dbReference>
<dbReference type="SMART" id="SM00471">
    <property type="entry name" value="HDc"/>
    <property type="match status" value="1"/>
</dbReference>
<evidence type="ECO:0000259" key="1">
    <source>
        <dbReference type="PROSITE" id="PS51832"/>
    </source>
</evidence>
<dbReference type="CDD" id="cd00077">
    <property type="entry name" value="HDc"/>
    <property type="match status" value="1"/>
</dbReference>
<dbReference type="InterPro" id="IPR003607">
    <property type="entry name" value="HD/PDEase_dom"/>
</dbReference>
<dbReference type="GO" id="GO:0008081">
    <property type="term" value="F:phosphoric diester hydrolase activity"/>
    <property type="evidence" value="ECO:0007669"/>
    <property type="project" value="UniProtKB-ARBA"/>
</dbReference>
<dbReference type="PROSITE" id="PS51832">
    <property type="entry name" value="HD_GYP"/>
    <property type="match status" value="1"/>
</dbReference>
<keyword evidence="2" id="KW-0378">Hydrolase</keyword>
<dbReference type="PANTHER" id="PTHR43155">
    <property type="entry name" value="CYCLIC DI-GMP PHOSPHODIESTERASE PA4108-RELATED"/>
    <property type="match status" value="1"/>
</dbReference>